<feature type="domain" description="Helicase ATP-binding" evidence="3">
    <location>
        <begin position="85"/>
        <end position="293"/>
    </location>
</feature>
<dbReference type="GO" id="GO:0043138">
    <property type="term" value="F:3'-5' DNA helicase activity"/>
    <property type="evidence" value="ECO:0007669"/>
    <property type="project" value="TreeGrafter"/>
</dbReference>
<dbReference type="GO" id="GO:0036297">
    <property type="term" value="P:interstrand cross-link repair"/>
    <property type="evidence" value="ECO:0007669"/>
    <property type="project" value="TreeGrafter"/>
</dbReference>
<keyword evidence="2" id="KW-0067">ATP-binding</keyword>
<gene>
    <name evidence="5" type="ORF">FXN65_24005</name>
</gene>
<dbReference type="GO" id="GO:0003676">
    <property type="term" value="F:nucleic acid binding"/>
    <property type="evidence" value="ECO:0007669"/>
    <property type="project" value="InterPro"/>
</dbReference>
<dbReference type="InterPro" id="IPR001650">
    <property type="entry name" value="Helicase_C-like"/>
</dbReference>
<accession>A0A5J6QR64</accession>
<dbReference type="GO" id="GO:0005524">
    <property type="term" value="F:ATP binding"/>
    <property type="evidence" value="ECO:0007669"/>
    <property type="project" value="UniProtKB-KW"/>
</dbReference>
<dbReference type="SMART" id="SM00490">
    <property type="entry name" value="HELICc"/>
    <property type="match status" value="1"/>
</dbReference>
<dbReference type="Pfam" id="PF00270">
    <property type="entry name" value="DEAD"/>
    <property type="match status" value="1"/>
</dbReference>
<evidence type="ECO:0000313" key="6">
    <source>
        <dbReference type="Proteomes" id="UP000327179"/>
    </source>
</evidence>
<evidence type="ECO:0000259" key="4">
    <source>
        <dbReference type="PROSITE" id="PS51194"/>
    </source>
</evidence>
<dbReference type="Pfam" id="PF09369">
    <property type="entry name" value="MZB"/>
    <property type="match status" value="1"/>
</dbReference>
<keyword evidence="5" id="KW-0347">Helicase</keyword>
<evidence type="ECO:0000256" key="2">
    <source>
        <dbReference type="ARBA" id="ARBA00022840"/>
    </source>
</evidence>
<dbReference type="GO" id="GO:0006289">
    <property type="term" value="P:nucleotide-excision repair"/>
    <property type="evidence" value="ECO:0007669"/>
    <property type="project" value="TreeGrafter"/>
</dbReference>
<dbReference type="InterPro" id="IPR018973">
    <property type="entry name" value="MZB"/>
</dbReference>
<dbReference type="EMBL" id="CP043311">
    <property type="protein sequence ID" value="QEY64974.1"/>
    <property type="molecule type" value="Genomic_DNA"/>
</dbReference>
<dbReference type="RefSeq" id="WP_151137101.1">
    <property type="nucleotide sequence ID" value="NZ_CP043311.1"/>
</dbReference>
<dbReference type="InterPro" id="IPR011545">
    <property type="entry name" value="DEAD/DEAH_box_helicase_dom"/>
</dbReference>
<dbReference type="Gene3D" id="3.40.50.300">
    <property type="entry name" value="P-loop containing nucleotide triphosphate hydrolases"/>
    <property type="match status" value="2"/>
</dbReference>
<dbReference type="KEGG" id="plal:FXN65_24005"/>
<protein>
    <submittedName>
        <fullName evidence="5">DEAD/DEAH box helicase</fullName>
    </submittedName>
</protein>
<dbReference type="PANTHER" id="PTHR47957">
    <property type="entry name" value="ATP-DEPENDENT HELICASE HRQ1"/>
    <property type="match status" value="1"/>
</dbReference>
<evidence type="ECO:0000256" key="1">
    <source>
        <dbReference type="ARBA" id="ARBA00022741"/>
    </source>
</evidence>
<sequence length="2112" mass="233646">MQPLIVAQQITQGVADFLRTAFPSTTPGFEGLLERFLTEHSNVFKGPYLTVPLPFRKHQGGGVPVYSWLPAGFVPHAHQAKAFTRLSGESAQSTLVATGTGSGKTECFLFPILEHCRQARAEGRPGIKAIILYPMNALAGDQANRVAKEIVKTAALSGVRAGLYVGDAPAVESQTVTQLEDGSYSVITGRDALRANPPDILLTNYKMLDFLLIRAADTPLWSQQQPDTLRYLVVDELHTFDGAQGTDLACLIRRLKGRLNAPPGQLVCVGTSATLGDDGADDLLAFAGDIFGEVLDAAAVIAEDRESVGDYLAEALVEFTQCPQPADLAVLAPEQYGDLHAYLAAQVPLWFGQPCSAEQASDVAWRCSLGERLKCHFAFQNLLRDLERLGPKSVLLEDLLSLLHRRLPVCEDERFALLWLSSLLSLVAHARKPGHQDFFLQVKVEIWLRELRRMVAVLDVEPQLRHHDDLRKADLTRLHLPVIHCRECHATGWGATVQRTSPNQLGHDLQGFYSAFFAEDVSTRFVFPATEDVDLKVFEHKQVCPGCGTLHPPSQTECSQCEDQPLVAVHVANNLREATRNGAKFVKAHHDCPYCAGYKTLTIVGSQAASLAAVMVGQLFATRFNADKKLIAFSDSVQDAAHRAGFLAARTWRLNLRPAMAQVIADACAQGKALTLAELPMAFDQYWRGQLGDGQYVANFVPPQMQWLRDYETLMSEGQLPPGSNLLQELAKLLPWIIQAEFGQDAYIGRTLVATATASVVPYSGGLNEAAQWMLPRLRDTLEPLAATSFDELIIFLRGLIEAMQRVGAWRDAELDFYARMGSSPWAYKKNPSQFKLLSGPRPPRFVTLTEFQRCAAVNGSHAALFRSWAFRALPALRDLTLGADQLLQPFYRLALEALGHVGLARYEDAEGKTDVRVWALEPAGFHVLVGGRGWRCNSCRTTLMSGPDENLAGEPCRRKDCWGQLQDAKANGDYYRKLYLHADIRRVVAHEHTGLLPRETREAVERNFKSKVERPGSINVLSATPTLEMGIDIGDLSSVLQCSVPPQQANYIQRAGRAGRSTGNALLMSLATSKPHDLYFWEDPKSMIAGSVQAPGVFLNASAVLERQLTAFTLDCWVHQSGRSAQIPPEIRVVFSAVVNQSTTRFPYPWLSYVEQNRELLLERFLKLFNQGGYTPLSEGTQAWLERFIQGDGEQGSPLAYKIVNRLQGIASDVESIKRKRDATVKEIEKLQALPVRGEEQEDELTRLVQDRTALSRLIGSIEGKATLNVLTDEGLLPNYAFPEQGVLLRSIIVRDPKPGTSSPDPETFEYERPGSTAITELAPNNTFYAEGRRVVVNQVDVSKVKPEHWRFCRQCSYTEPLASGDQHPNCPRCGDGLWKDSGRVHEMLRLTTVFARTLDRDSRIADDSDERQRGFYVRQALVDSPPDAVRQAFAIDEQSFPFGFEFLDRVTFREVNFGEQSEQGAPMEIGGKELNRPGFSICTECGTLQRKRKRKAEELYRNHATWCSKRKNPEANTQQCVFLYREFTSEGIRLFLPEVGFADTNEALLSFVAALELGLAKRFRGAVDHLRIALDMRMAAGSDTPRCYLVIYDSVPGGTGYLKELMRAPEPLLEVFGIALQALNSCTCNQNAETDGCYRCVYRYHNSHDRESISRSTAQKLLGEVVQHKGALKPVTHLADVQPVNHLMDSMLEKRFVEALRREHSGLKFKLSELLFKGKAGYQLQAGARRWKIELQVSLGHGDGVVVPCKPDFVFWPDDRADDLPIAVFVDGWQYHKEIISTDLAKRMAVAKSGKFSVWTLTWDDIECALQGKPLSVAAPWPTLVPVAAAPMVQKLCDAQGVSALGALTAISPFMQLHQRLAGGSHDDLRKLSVALSVGMLMPPGEPSVLDKLKGGAFWKRLDDLGLIVDLNGHRQGARQLGATLGVIASMHPDQLKQVMTGNGSIESEPVVIGEWQDTGAPEEELKQRWQQLWQVMNLLLPLRHLWLGTADMPGLPALQDGPVLKTGLGGVSEAWQEAMEIAAQEVQVWCLVLAKAGVAEPAPGYELLDGKGRVVAEAEIAWPSVQVAIFLPDTLEAATVFASQGWHCFAAESGELPQELRSLLMETLA</sequence>
<dbReference type="PANTHER" id="PTHR47957:SF3">
    <property type="entry name" value="ATP-DEPENDENT HELICASE HRQ1"/>
    <property type="match status" value="1"/>
</dbReference>
<dbReference type="SUPFAM" id="SSF52540">
    <property type="entry name" value="P-loop containing nucleoside triphosphate hydrolases"/>
    <property type="match status" value="2"/>
</dbReference>
<dbReference type="Pfam" id="PF00271">
    <property type="entry name" value="Helicase_C"/>
    <property type="match status" value="1"/>
</dbReference>
<organism evidence="5 6">
    <name type="scientific">Metapseudomonas lalkuanensis</name>
    <dbReference type="NCBI Taxonomy" id="2604832"/>
    <lineage>
        <taxon>Bacteria</taxon>
        <taxon>Pseudomonadati</taxon>
        <taxon>Pseudomonadota</taxon>
        <taxon>Gammaproteobacteria</taxon>
        <taxon>Pseudomonadales</taxon>
        <taxon>Pseudomonadaceae</taxon>
        <taxon>Metapseudomonas</taxon>
    </lineage>
</organism>
<evidence type="ECO:0000313" key="5">
    <source>
        <dbReference type="EMBL" id="QEY64974.1"/>
    </source>
</evidence>
<keyword evidence="6" id="KW-1185">Reference proteome</keyword>
<dbReference type="SMART" id="SM00487">
    <property type="entry name" value="DEXDc"/>
    <property type="match status" value="1"/>
</dbReference>
<keyword evidence="5" id="KW-0378">Hydrolase</keyword>
<dbReference type="PROSITE" id="PS51194">
    <property type="entry name" value="HELICASE_CTER"/>
    <property type="match status" value="1"/>
</dbReference>
<feature type="domain" description="Helicase C-terminal" evidence="4">
    <location>
        <begin position="913"/>
        <end position="1111"/>
    </location>
</feature>
<reference evidence="5 6" key="1">
    <citation type="submission" date="2019-08" db="EMBL/GenBank/DDBJ databases">
        <title>Whole-genome Sequencing of e-waste polymer degrading bacterium Pseudomonas sp. strain PE08.</title>
        <authorList>
            <person name="Kirdat K."/>
            <person name="Debbarma P."/>
            <person name="Narawade N."/>
            <person name="Suyal D."/>
            <person name="Thorat V."/>
            <person name="Shouche Y."/>
            <person name="Goel R."/>
            <person name="Yadav A."/>
        </authorList>
    </citation>
    <scope>NUCLEOTIDE SEQUENCE [LARGE SCALE GENOMIC DNA]</scope>
    <source>
        <strain evidence="5 6">PE08</strain>
    </source>
</reference>
<dbReference type="InterPro" id="IPR027417">
    <property type="entry name" value="P-loop_NTPase"/>
</dbReference>
<dbReference type="Proteomes" id="UP000327179">
    <property type="component" value="Chromosome"/>
</dbReference>
<proteinExistence type="predicted"/>
<keyword evidence="1" id="KW-0547">Nucleotide-binding</keyword>
<evidence type="ECO:0000259" key="3">
    <source>
        <dbReference type="PROSITE" id="PS51192"/>
    </source>
</evidence>
<name>A0A5J6QR64_9GAMM</name>
<dbReference type="InterPro" id="IPR014001">
    <property type="entry name" value="Helicase_ATP-bd"/>
</dbReference>
<dbReference type="PROSITE" id="PS51192">
    <property type="entry name" value="HELICASE_ATP_BIND_1"/>
    <property type="match status" value="1"/>
</dbReference>